<proteinExistence type="predicted"/>
<evidence type="ECO:0000313" key="3">
    <source>
        <dbReference type="EMBL" id="CAG2068099.1"/>
    </source>
</evidence>
<keyword evidence="4" id="KW-1185">Reference proteome</keyword>
<gene>
    <name evidence="3" type="ORF">TPAB3V08_LOCUS15042</name>
</gene>
<reference evidence="3" key="1">
    <citation type="submission" date="2021-03" db="EMBL/GenBank/DDBJ databases">
        <authorList>
            <person name="Tran Van P."/>
        </authorList>
    </citation>
    <scope>NUCLEOTIDE SEQUENCE</scope>
</reference>
<accession>A0ABN7PQ47</accession>
<feature type="non-terminal residue" evidence="3">
    <location>
        <position position="1"/>
    </location>
</feature>
<feature type="compositionally biased region" description="Polar residues" evidence="2">
    <location>
        <begin position="114"/>
        <end position="129"/>
    </location>
</feature>
<protein>
    <recommendedName>
        <fullName evidence="5">SWIRM domain-containing protein</fullName>
    </recommendedName>
</protein>
<evidence type="ECO:0000256" key="2">
    <source>
        <dbReference type="SAM" id="MobiDB-lite"/>
    </source>
</evidence>
<dbReference type="Proteomes" id="UP001153148">
    <property type="component" value="Unassembled WGS sequence"/>
</dbReference>
<evidence type="ECO:0008006" key="5">
    <source>
        <dbReference type="Google" id="ProtNLM"/>
    </source>
</evidence>
<sequence>QLRLSVEDLMSQSDPDKTKKKQKRKRSPSPPPKPGKRKSGRSPAVGPTKKHKLEEEADDLTKDLEEPLQEPNIAEVPVPKLSSSSKRDSDLQPIKGGTLADLDEDMSERAVGEDSSSQGPKDTQENSTQSGGGSKDEGPEDNVTEQTHHIIIPSYSAWFDYNSIHMVEKRALPEFFNGSYFVHNLGNL</sequence>
<feature type="region of interest" description="Disordered" evidence="2">
    <location>
        <begin position="1"/>
        <end position="144"/>
    </location>
</feature>
<name>A0ABN7PQ47_TIMPD</name>
<organism evidence="3 4">
    <name type="scientific">Timema podura</name>
    <name type="common">Walking stick</name>
    <dbReference type="NCBI Taxonomy" id="61482"/>
    <lineage>
        <taxon>Eukaryota</taxon>
        <taxon>Metazoa</taxon>
        <taxon>Ecdysozoa</taxon>
        <taxon>Arthropoda</taxon>
        <taxon>Hexapoda</taxon>
        <taxon>Insecta</taxon>
        <taxon>Pterygota</taxon>
        <taxon>Neoptera</taxon>
        <taxon>Polyneoptera</taxon>
        <taxon>Phasmatodea</taxon>
        <taxon>Timematodea</taxon>
        <taxon>Timematoidea</taxon>
        <taxon>Timematidae</taxon>
        <taxon>Timema</taxon>
    </lineage>
</organism>
<dbReference type="EMBL" id="CAJPIN010081642">
    <property type="protein sequence ID" value="CAG2068099.1"/>
    <property type="molecule type" value="Genomic_DNA"/>
</dbReference>
<feature type="compositionally biased region" description="Basic residues" evidence="2">
    <location>
        <begin position="18"/>
        <end position="27"/>
    </location>
</feature>
<comment type="caution">
    <text evidence="3">The sequence shown here is derived from an EMBL/GenBank/DDBJ whole genome shotgun (WGS) entry which is preliminary data.</text>
</comment>
<evidence type="ECO:0000256" key="1">
    <source>
        <dbReference type="ARBA" id="ARBA00004123"/>
    </source>
</evidence>
<dbReference type="SUPFAM" id="SSF46689">
    <property type="entry name" value="Homeodomain-like"/>
    <property type="match status" value="1"/>
</dbReference>
<dbReference type="InterPro" id="IPR009057">
    <property type="entry name" value="Homeodomain-like_sf"/>
</dbReference>
<comment type="subcellular location">
    <subcellularLocation>
        <location evidence="1">Nucleus</location>
    </subcellularLocation>
</comment>
<evidence type="ECO:0000313" key="4">
    <source>
        <dbReference type="Proteomes" id="UP001153148"/>
    </source>
</evidence>